<dbReference type="EMBL" id="JBHMBH010000066">
    <property type="protein sequence ID" value="MFB9716825.1"/>
    <property type="molecule type" value="Genomic_DNA"/>
</dbReference>
<protein>
    <submittedName>
        <fullName evidence="2">Dienelactone hydrolase family protein</fullName>
        <ecNumber evidence="2">3.1.-.-</ecNumber>
    </submittedName>
</protein>
<feature type="domain" description="Dienelactone hydrolase" evidence="1">
    <location>
        <begin position="109"/>
        <end position="319"/>
    </location>
</feature>
<evidence type="ECO:0000259" key="1">
    <source>
        <dbReference type="Pfam" id="PF01738"/>
    </source>
</evidence>
<dbReference type="SUPFAM" id="SSF53474">
    <property type="entry name" value="alpha/beta-Hydrolases"/>
    <property type="match status" value="1"/>
</dbReference>
<evidence type="ECO:0000313" key="3">
    <source>
        <dbReference type="Proteomes" id="UP001589536"/>
    </source>
</evidence>
<organism evidence="2 3">
    <name type="scientific">Arthrobacter methylotrophus</name>
    <dbReference type="NCBI Taxonomy" id="121291"/>
    <lineage>
        <taxon>Bacteria</taxon>
        <taxon>Bacillati</taxon>
        <taxon>Actinomycetota</taxon>
        <taxon>Actinomycetes</taxon>
        <taxon>Micrococcales</taxon>
        <taxon>Micrococcaceae</taxon>
        <taxon>Arthrobacter</taxon>
    </lineage>
</organism>
<dbReference type="InterPro" id="IPR029058">
    <property type="entry name" value="AB_hydrolase_fold"/>
</dbReference>
<dbReference type="EC" id="3.1.-.-" evidence="2"/>
<dbReference type="RefSeq" id="WP_345041052.1">
    <property type="nucleotide sequence ID" value="NZ_BAABED010000001.1"/>
</dbReference>
<proteinExistence type="predicted"/>
<sequence>MIQLGKFETYLVEEFFDDYRAGDISQRTFIRRVAFITGSMAAASSTMLQLGCTPDEIPRGTDPMPRPETTGVLASAQAVPGARSPLSVPEDAPGLVTATIQFPAGETEISAYLARPEAPDAGPAVLVCHENRGLTPHIQDVARRFAKAGYVALAPDLLSREGGTSSLDPDAVPGALTRAGAQRHVSDFAAGFDYLRSLDFVDGNRIAMNGYCFGGGITWQAATEIPGLKATAAFYGPAPDLDKVPAIKPAVFGVYAELDQRITGAMPALRDALAATDVHHRLTVYPGVDHAFHNDTSDRYKETQATAAWQDMLAWFGEYV</sequence>
<dbReference type="Proteomes" id="UP001589536">
    <property type="component" value="Unassembled WGS sequence"/>
</dbReference>
<dbReference type="InterPro" id="IPR051049">
    <property type="entry name" value="Dienelactone_hydrolase-like"/>
</dbReference>
<dbReference type="GO" id="GO:0016787">
    <property type="term" value="F:hydrolase activity"/>
    <property type="evidence" value="ECO:0007669"/>
    <property type="project" value="UniProtKB-KW"/>
</dbReference>
<dbReference type="PANTHER" id="PTHR46623:SF6">
    <property type="entry name" value="ALPHA_BETA-HYDROLASES SUPERFAMILY PROTEIN"/>
    <property type="match status" value="1"/>
</dbReference>
<comment type="caution">
    <text evidence="2">The sequence shown here is derived from an EMBL/GenBank/DDBJ whole genome shotgun (WGS) entry which is preliminary data.</text>
</comment>
<dbReference type="Pfam" id="PF01738">
    <property type="entry name" value="DLH"/>
    <property type="match status" value="1"/>
</dbReference>
<evidence type="ECO:0000313" key="2">
    <source>
        <dbReference type="EMBL" id="MFB9716825.1"/>
    </source>
</evidence>
<name>A0ABV5UXG7_9MICC</name>
<keyword evidence="2" id="KW-0378">Hydrolase</keyword>
<accession>A0ABV5UXG7</accession>
<dbReference type="Gene3D" id="3.40.50.1820">
    <property type="entry name" value="alpha/beta hydrolase"/>
    <property type="match status" value="1"/>
</dbReference>
<dbReference type="PANTHER" id="PTHR46623">
    <property type="entry name" value="CARBOXYMETHYLENEBUTENOLIDASE-RELATED"/>
    <property type="match status" value="1"/>
</dbReference>
<reference evidence="2 3" key="1">
    <citation type="submission" date="2024-09" db="EMBL/GenBank/DDBJ databases">
        <authorList>
            <person name="Sun Q."/>
            <person name="Mori K."/>
        </authorList>
    </citation>
    <scope>NUCLEOTIDE SEQUENCE [LARGE SCALE GENOMIC DNA]</scope>
    <source>
        <strain evidence="2 3">JCM 13519</strain>
    </source>
</reference>
<dbReference type="InterPro" id="IPR002925">
    <property type="entry name" value="Dienelactn_hydro"/>
</dbReference>
<keyword evidence="3" id="KW-1185">Reference proteome</keyword>
<gene>
    <name evidence="2" type="ORF">ACFFPI_22275</name>
</gene>